<dbReference type="AlphaFoldDB" id="A0A844CV21"/>
<dbReference type="InterPro" id="IPR037914">
    <property type="entry name" value="SpoVT-AbrB_sf"/>
</dbReference>
<organism evidence="3 4">
    <name type="scientific">Duganella aquatilis</name>
    <dbReference type="NCBI Taxonomy" id="2666082"/>
    <lineage>
        <taxon>Bacteria</taxon>
        <taxon>Pseudomonadati</taxon>
        <taxon>Pseudomonadota</taxon>
        <taxon>Betaproteobacteria</taxon>
        <taxon>Burkholderiales</taxon>
        <taxon>Oxalobacteraceae</taxon>
        <taxon>Telluria group</taxon>
        <taxon>Duganella</taxon>
    </lineage>
</organism>
<evidence type="ECO:0000259" key="2">
    <source>
        <dbReference type="PROSITE" id="PS51740"/>
    </source>
</evidence>
<proteinExistence type="predicted"/>
<dbReference type="Proteomes" id="UP000439986">
    <property type="component" value="Unassembled WGS sequence"/>
</dbReference>
<reference evidence="3 4" key="1">
    <citation type="submission" date="2019-11" db="EMBL/GenBank/DDBJ databases">
        <title>Novel species isolated from a subtropical stream in China.</title>
        <authorList>
            <person name="Lu H."/>
        </authorList>
    </citation>
    <scope>NUCLEOTIDE SEQUENCE [LARGE SCALE GENOMIC DNA]</scope>
    <source>
        <strain evidence="3 4">FT26W</strain>
    </source>
</reference>
<dbReference type="EMBL" id="WKJL01000003">
    <property type="protein sequence ID" value="MRW83748.1"/>
    <property type="molecule type" value="Genomic_DNA"/>
</dbReference>
<sequence length="72" mass="7738">MTTIMTVNSRGGITLPKKLRAALGLTAGARVAFSQLSDGTVVMRIKHRKLSSLAGILTREGQPKVSIEEMSR</sequence>
<dbReference type="SMART" id="SM00966">
    <property type="entry name" value="SpoVT_AbrB"/>
    <property type="match status" value="1"/>
</dbReference>
<keyword evidence="1 3" id="KW-0238">DNA-binding</keyword>
<feature type="domain" description="SpoVT-AbrB" evidence="2">
    <location>
        <begin position="2"/>
        <end position="48"/>
    </location>
</feature>
<evidence type="ECO:0000313" key="3">
    <source>
        <dbReference type="EMBL" id="MRW83748.1"/>
    </source>
</evidence>
<dbReference type="RefSeq" id="WP_154356809.1">
    <property type="nucleotide sequence ID" value="NZ_WKJL01000003.1"/>
</dbReference>
<evidence type="ECO:0000313" key="4">
    <source>
        <dbReference type="Proteomes" id="UP000439986"/>
    </source>
</evidence>
<dbReference type="SUPFAM" id="SSF89447">
    <property type="entry name" value="AbrB/MazE/MraZ-like"/>
    <property type="match status" value="1"/>
</dbReference>
<comment type="caution">
    <text evidence="3">The sequence shown here is derived from an EMBL/GenBank/DDBJ whole genome shotgun (WGS) entry which is preliminary data.</text>
</comment>
<dbReference type="InterPro" id="IPR007159">
    <property type="entry name" value="SpoVT-AbrB_dom"/>
</dbReference>
<evidence type="ECO:0000256" key="1">
    <source>
        <dbReference type="PROSITE-ProRule" id="PRU01076"/>
    </source>
</evidence>
<gene>
    <name evidence="3" type="ORF">GJ698_06525</name>
</gene>
<dbReference type="PROSITE" id="PS51740">
    <property type="entry name" value="SPOVT_ABRB"/>
    <property type="match status" value="1"/>
</dbReference>
<keyword evidence="4" id="KW-1185">Reference proteome</keyword>
<name>A0A844CV21_9BURK</name>
<accession>A0A844CV21</accession>
<dbReference type="NCBIfam" id="TIGR01439">
    <property type="entry name" value="lp_hng_hel_AbrB"/>
    <property type="match status" value="1"/>
</dbReference>
<dbReference type="Pfam" id="PF04014">
    <property type="entry name" value="MazE_antitoxin"/>
    <property type="match status" value="1"/>
</dbReference>
<dbReference type="GO" id="GO:0003677">
    <property type="term" value="F:DNA binding"/>
    <property type="evidence" value="ECO:0007669"/>
    <property type="project" value="UniProtKB-UniRule"/>
</dbReference>
<protein>
    <submittedName>
        <fullName evidence="3">AbrB/MazE/SpoVT family DNA-binding domain-containing protein</fullName>
    </submittedName>
</protein>
<dbReference type="Gene3D" id="2.10.260.10">
    <property type="match status" value="1"/>
</dbReference>